<evidence type="ECO:0000256" key="3">
    <source>
        <dbReference type="ARBA" id="ARBA00022475"/>
    </source>
</evidence>
<evidence type="ECO:0000313" key="14">
    <source>
        <dbReference type="EMBL" id="KAG2562954.1"/>
    </source>
</evidence>
<evidence type="ECO:0000256" key="7">
    <source>
        <dbReference type="ARBA" id="ARBA00022737"/>
    </source>
</evidence>
<dbReference type="PROSITE" id="PS51450">
    <property type="entry name" value="LRR"/>
    <property type="match status" value="1"/>
</dbReference>
<keyword evidence="7" id="KW-0677">Repeat</keyword>
<evidence type="ECO:0000256" key="8">
    <source>
        <dbReference type="ARBA" id="ARBA00022989"/>
    </source>
</evidence>
<feature type="domain" description="Disease resistance R13L4/SHOC-2-like LRR" evidence="13">
    <location>
        <begin position="300"/>
        <end position="478"/>
    </location>
</feature>
<dbReference type="SUPFAM" id="SSF52047">
    <property type="entry name" value="RNI-like"/>
    <property type="match status" value="1"/>
</dbReference>
<feature type="signal peptide" evidence="11">
    <location>
        <begin position="1"/>
        <end position="32"/>
    </location>
</feature>
<protein>
    <recommendedName>
        <fullName evidence="16">Leucine-rich repeat-containing N-terminal plant-type domain-containing protein</fullName>
    </recommendedName>
</protein>
<evidence type="ECO:0008006" key="16">
    <source>
        <dbReference type="Google" id="ProtNLM"/>
    </source>
</evidence>
<comment type="subcellular location">
    <subcellularLocation>
        <location evidence="1">Cell membrane</location>
        <topology evidence="1">Single-pass type I membrane protein</topology>
    </subcellularLocation>
</comment>
<dbReference type="PANTHER" id="PTHR48063:SF51">
    <property type="entry name" value="LEUCINE-RICH REPEAT-CONTAINING N-TERMINAL PLANT-TYPE DOMAIN-CONTAINING PROTEIN"/>
    <property type="match status" value="1"/>
</dbReference>
<dbReference type="SMART" id="SM00369">
    <property type="entry name" value="LRR_TYP"/>
    <property type="match status" value="6"/>
</dbReference>
<dbReference type="AlphaFoldDB" id="A0A8T0PY89"/>
<dbReference type="InterPro" id="IPR032675">
    <property type="entry name" value="LRR_dom_sf"/>
</dbReference>
<reference evidence="14 15" key="1">
    <citation type="submission" date="2020-05" db="EMBL/GenBank/DDBJ databases">
        <title>WGS assembly of Panicum virgatum.</title>
        <authorList>
            <person name="Lovell J.T."/>
            <person name="Jenkins J."/>
            <person name="Shu S."/>
            <person name="Juenger T.E."/>
            <person name="Schmutz J."/>
        </authorList>
    </citation>
    <scope>NUCLEOTIDE SEQUENCE [LARGE SCALE GENOMIC DNA]</scope>
    <source>
        <strain evidence="15">cv. AP13</strain>
    </source>
</reference>
<sequence>MAMDPKMARHLIQVAVILWMCCILVVVQQGSSAPAAPAPAPAPPPSTPCIPRERDALLVLKAGLTDPGGNYLSSWQAAQDCCRWSGVQCNNQTGHVVMLQINSKAPGANEFVGTVGGEVSSSLLALRHLQALDLSWNNFGGRPIPEFIGAITSLRYLDLSYSNFGGRIPPYLGNLSNLLELTLSNSEASQSLYSPDLAWVSRLGKLQSLSMYGVNLSTVIDWAHAINMLPSLSDLDLSSCGLQNIIPAPSHVNLTSLEYLYLRSNSFYSSLGAKNLFWNLPSLQSFFMSDSGIQGPIPDTIGNLTSLQYLNLHNNSITGPLPSTIGNLKKIQTLQLMNNFISMDIAELLHRLPKHGLQELYLDHNNLTGTLPAHLEGFSSLTSLCLQYNHLSGEIPIGIRELANLEQLWLSSNNLQGIITEDHFTNMSSLRHLWLSDNSLTLRVANMWNTPFRLISAGFSSCVLGPRFPAWLSSQPINTLDISNTSINDSIPDEFWTATLSTISVLDLSRNHLVGRLPTYFTSLGISSLDISSNQLDGPIPTLPDNLYYLDLSENNISGTLPSDIGAPMLGTLILFNNSISGTIPCSFASVATVEISGPIRKPTKRDTAQLP</sequence>
<dbReference type="InterPro" id="IPR013210">
    <property type="entry name" value="LRR_N_plant-typ"/>
</dbReference>
<dbReference type="Pfam" id="PF08263">
    <property type="entry name" value="LRRNT_2"/>
    <property type="match status" value="1"/>
</dbReference>
<feature type="chain" id="PRO_5035851746" description="Leucine-rich repeat-containing N-terminal plant-type domain-containing protein" evidence="11">
    <location>
        <begin position="33"/>
        <end position="612"/>
    </location>
</feature>
<feature type="domain" description="Leucine-rich repeat-containing N-terminal plant-type" evidence="12">
    <location>
        <begin position="52"/>
        <end position="90"/>
    </location>
</feature>
<evidence type="ECO:0000256" key="4">
    <source>
        <dbReference type="ARBA" id="ARBA00022614"/>
    </source>
</evidence>
<keyword evidence="5" id="KW-0812">Transmembrane</keyword>
<dbReference type="OrthoDB" id="686342at2759"/>
<dbReference type="Pfam" id="PF00560">
    <property type="entry name" value="LRR_1"/>
    <property type="match status" value="4"/>
</dbReference>
<evidence type="ECO:0000256" key="5">
    <source>
        <dbReference type="ARBA" id="ARBA00022692"/>
    </source>
</evidence>
<keyword evidence="9" id="KW-0472">Membrane</keyword>
<evidence type="ECO:0000259" key="12">
    <source>
        <dbReference type="Pfam" id="PF08263"/>
    </source>
</evidence>
<evidence type="ECO:0000256" key="10">
    <source>
        <dbReference type="ARBA" id="ARBA00023180"/>
    </source>
</evidence>
<dbReference type="InterPro" id="IPR055414">
    <property type="entry name" value="LRR_R13L4/SHOC2-like"/>
</dbReference>
<dbReference type="GO" id="GO:0005886">
    <property type="term" value="C:plasma membrane"/>
    <property type="evidence" value="ECO:0007669"/>
    <property type="project" value="UniProtKB-SubCell"/>
</dbReference>
<dbReference type="EMBL" id="CM029051">
    <property type="protein sequence ID" value="KAG2562954.1"/>
    <property type="molecule type" value="Genomic_DNA"/>
</dbReference>
<keyword evidence="8" id="KW-1133">Transmembrane helix</keyword>
<organism evidence="14 15">
    <name type="scientific">Panicum virgatum</name>
    <name type="common">Blackwell switchgrass</name>
    <dbReference type="NCBI Taxonomy" id="38727"/>
    <lineage>
        <taxon>Eukaryota</taxon>
        <taxon>Viridiplantae</taxon>
        <taxon>Streptophyta</taxon>
        <taxon>Embryophyta</taxon>
        <taxon>Tracheophyta</taxon>
        <taxon>Spermatophyta</taxon>
        <taxon>Magnoliopsida</taxon>
        <taxon>Liliopsida</taxon>
        <taxon>Poales</taxon>
        <taxon>Poaceae</taxon>
        <taxon>PACMAD clade</taxon>
        <taxon>Panicoideae</taxon>
        <taxon>Panicodae</taxon>
        <taxon>Paniceae</taxon>
        <taxon>Panicinae</taxon>
        <taxon>Panicum</taxon>
        <taxon>Panicum sect. Hiantes</taxon>
    </lineage>
</organism>
<evidence type="ECO:0000313" key="15">
    <source>
        <dbReference type="Proteomes" id="UP000823388"/>
    </source>
</evidence>
<dbReference type="Proteomes" id="UP000823388">
    <property type="component" value="Chromosome 8K"/>
</dbReference>
<accession>A0A8T0PY89</accession>
<evidence type="ECO:0000256" key="6">
    <source>
        <dbReference type="ARBA" id="ARBA00022729"/>
    </source>
</evidence>
<dbReference type="Gene3D" id="3.80.10.10">
    <property type="entry name" value="Ribonuclease Inhibitor"/>
    <property type="match status" value="4"/>
</dbReference>
<evidence type="ECO:0000256" key="1">
    <source>
        <dbReference type="ARBA" id="ARBA00004251"/>
    </source>
</evidence>
<keyword evidence="3" id="KW-1003">Cell membrane</keyword>
<dbReference type="FunFam" id="3.80.10.10:FF:000095">
    <property type="entry name" value="LRR receptor-like serine/threonine-protein kinase GSO1"/>
    <property type="match status" value="1"/>
</dbReference>
<comment type="similarity">
    <text evidence="2">Belongs to the RLP family.</text>
</comment>
<evidence type="ECO:0000259" key="13">
    <source>
        <dbReference type="Pfam" id="PF23598"/>
    </source>
</evidence>
<dbReference type="Pfam" id="PF23598">
    <property type="entry name" value="LRR_14"/>
    <property type="match status" value="1"/>
</dbReference>
<keyword evidence="6 11" id="KW-0732">Signal</keyword>
<evidence type="ECO:0000256" key="11">
    <source>
        <dbReference type="SAM" id="SignalP"/>
    </source>
</evidence>
<dbReference type="InterPro" id="IPR046956">
    <property type="entry name" value="RLP23-like"/>
</dbReference>
<gene>
    <name evidence="14" type="ORF">PVAP13_8KG315701</name>
</gene>
<dbReference type="InterPro" id="IPR001611">
    <property type="entry name" value="Leu-rich_rpt"/>
</dbReference>
<dbReference type="SUPFAM" id="SSF52058">
    <property type="entry name" value="L domain-like"/>
    <property type="match status" value="1"/>
</dbReference>
<keyword evidence="15" id="KW-1185">Reference proteome</keyword>
<evidence type="ECO:0000256" key="9">
    <source>
        <dbReference type="ARBA" id="ARBA00023136"/>
    </source>
</evidence>
<comment type="caution">
    <text evidence="14">The sequence shown here is derived from an EMBL/GenBank/DDBJ whole genome shotgun (WGS) entry which is preliminary data.</text>
</comment>
<proteinExistence type="inferred from homology"/>
<dbReference type="PANTHER" id="PTHR48063">
    <property type="entry name" value="LRR RECEPTOR-LIKE KINASE"/>
    <property type="match status" value="1"/>
</dbReference>
<dbReference type="InterPro" id="IPR003591">
    <property type="entry name" value="Leu-rich_rpt_typical-subtyp"/>
</dbReference>
<evidence type="ECO:0000256" key="2">
    <source>
        <dbReference type="ARBA" id="ARBA00009592"/>
    </source>
</evidence>
<keyword evidence="10" id="KW-0325">Glycoprotein</keyword>
<name>A0A8T0PY89_PANVG</name>
<keyword evidence="4" id="KW-0433">Leucine-rich repeat</keyword>